<proteinExistence type="predicted"/>
<dbReference type="Proteomes" id="UP000198809">
    <property type="component" value="Unassembled WGS sequence"/>
</dbReference>
<evidence type="ECO:0000313" key="2">
    <source>
        <dbReference type="EMBL" id="SEP15649.1"/>
    </source>
</evidence>
<gene>
    <name evidence="1" type="ORF">KP014_08625</name>
    <name evidence="2" type="ORF">SAMN04487895_12512</name>
</gene>
<dbReference type="EMBL" id="FODH01000025">
    <property type="protein sequence ID" value="SEP15649.1"/>
    <property type="molecule type" value="Genomic_DNA"/>
</dbReference>
<sequence>MKKLEGGLWESKLILPEHRSGMERELKESQRREKPILDEQQLEEIDKALYYSSATRYRLRLNYGTHIPTGSLKTSCWAWIGSSGGLSSLVRG</sequence>
<dbReference type="InterPro" id="IPR014962">
    <property type="entry name" value="YolD"/>
</dbReference>
<evidence type="ECO:0000313" key="3">
    <source>
        <dbReference type="Proteomes" id="UP000198809"/>
    </source>
</evidence>
<accession>A0A1H8VJT8</accession>
<dbReference type="EMBL" id="CP076607">
    <property type="protein sequence ID" value="QWU17209.1"/>
    <property type="molecule type" value="Genomic_DNA"/>
</dbReference>
<dbReference type="RefSeq" id="WP_175491968.1">
    <property type="nucleotide sequence ID" value="NZ_CP076607.1"/>
</dbReference>
<reference evidence="1 4" key="2">
    <citation type="submission" date="2021-06" db="EMBL/GenBank/DDBJ databases">
        <title>Whole genome sequence of Paenibacillus sophorae DSM23020 for comparative genomics.</title>
        <authorList>
            <person name="Kim M.-J."/>
            <person name="Lee G."/>
            <person name="Shin J.-H."/>
        </authorList>
    </citation>
    <scope>NUCLEOTIDE SEQUENCE [LARGE SCALE GENOMIC DNA]</scope>
    <source>
        <strain evidence="1 4">DSM 23020</strain>
    </source>
</reference>
<organism evidence="2 3">
    <name type="scientific">Paenibacillus sophorae</name>
    <dbReference type="NCBI Taxonomy" id="1333845"/>
    <lineage>
        <taxon>Bacteria</taxon>
        <taxon>Bacillati</taxon>
        <taxon>Bacillota</taxon>
        <taxon>Bacilli</taxon>
        <taxon>Bacillales</taxon>
        <taxon>Paenibacillaceae</taxon>
        <taxon>Paenibacillus</taxon>
    </lineage>
</organism>
<evidence type="ECO:0000313" key="1">
    <source>
        <dbReference type="EMBL" id="QWU17209.1"/>
    </source>
</evidence>
<reference evidence="2 3" key="1">
    <citation type="submission" date="2016-10" db="EMBL/GenBank/DDBJ databases">
        <authorList>
            <person name="de Groot N.N."/>
        </authorList>
    </citation>
    <scope>NUCLEOTIDE SEQUENCE [LARGE SCALE GENOMIC DNA]</scope>
    <source>
        <strain evidence="2 3">CGMCC 1.10238</strain>
    </source>
</reference>
<name>A0A1H8VJT8_9BACL</name>
<dbReference type="Proteomes" id="UP000683429">
    <property type="component" value="Chromosome"/>
</dbReference>
<keyword evidence="4" id="KW-1185">Reference proteome</keyword>
<dbReference type="AlphaFoldDB" id="A0A1H8VJT8"/>
<evidence type="ECO:0000313" key="4">
    <source>
        <dbReference type="Proteomes" id="UP000683429"/>
    </source>
</evidence>
<protein>
    <submittedName>
        <fullName evidence="1">YolD-like family protein</fullName>
    </submittedName>
    <submittedName>
        <fullName evidence="2">YolD-like protein</fullName>
    </submittedName>
</protein>
<dbReference type="Pfam" id="PF08863">
    <property type="entry name" value="YolD"/>
    <property type="match status" value="1"/>
</dbReference>